<sequence length="264" mass="29270">MDLEPNLWTAFTCQYGFMRTRHLARWHGACGHNNRTCQETVPEIGAEPPSNLGDPVRGCQRKHRRPCVQERDPKSIWLQPSLLVPTTFVPGFQAKWVCMETGLFLTCVWELITGTFLATPPSSDWRLLAEEGPEGPTENLWVRFQEQRQNKEAAELLAATRWQSIPRDAVAMLARKDAAHAVPGAGSARVEWGAPGSDDPRGFQCRLFSTTPQALGGTVEATGFGFYFQVSSDGSLYCNLTVLLLGVIRVVSDISINVDPELRA</sequence>
<dbReference type="Proteomes" id="UP001177744">
    <property type="component" value="Unassembled WGS sequence"/>
</dbReference>
<dbReference type="AlphaFoldDB" id="A0AA40LN12"/>
<proteinExistence type="predicted"/>
<organism evidence="1 2">
    <name type="scientific">Cnephaeus nilssonii</name>
    <name type="common">Northern bat</name>
    <name type="synonym">Eptesicus nilssonii</name>
    <dbReference type="NCBI Taxonomy" id="3371016"/>
    <lineage>
        <taxon>Eukaryota</taxon>
        <taxon>Metazoa</taxon>
        <taxon>Chordata</taxon>
        <taxon>Craniata</taxon>
        <taxon>Vertebrata</taxon>
        <taxon>Euteleostomi</taxon>
        <taxon>Mammalia</taxon>
        <taxon>Eutheria</taxon>
        <taxon>Laurasiatheria</taxon>
        <taxon>Chiroptera</taxon>
        <taxon>Yangochiroptera</taxon>
        <taxon>Vespertilionidae</taxon>
        <taxon>Cnephaeus</taxon>
    </lineage>
</organism>
<keyword evidence="2" id="KW-1185">Reference proteome</keyword>
<protein>
    <submittedName>
        <fullName evidence="1">Uncharacterized protein</fullName>
    </submittedName>
</protein>
<evidence type="ECO:0000313" key="2">
    <source>
        <dbReference type="Proteomes" id="UP001177744"/>
    </source>
</evidence>
<dbReference type="EMBL" id="JAULJE010000011">
    <property type="protein sequence ID" value="KAK1337543.1"/>
    <property type="molecule type" value="Genomic_DNA"/>
</dbReference>
<name>A0AA40LN12_CNENI</name>
<evidence type="ECO:0000313" key="1">
    <source>
        <dbReference type="EMBL" id="KAK1337543.1"/>
    </source>
</evidence>
<gene>
    <name evidence="1" type="ORF">QTO34_002175</name>
</gene>
<accession>A0AA40LN12</accession>
<reference evidence="1" key="1">
    <citation type="submission" date="2023-06" db="EMBL/GenBank/DDBJ databases">
        <title>Reference genome for the Northern bat (Eptesicus nilssonii), a most northern bat species.</title>
        <authorList>
            <person name="Laine V.N."/>
            <person name="Pulliainen A.T."/>
            <person name="Lilley T.M."/>
        </authorList>
    </citation>
    <scope>NUCLEOTIDE SEQUENCE</scope>
    <source>
        <strain evidence="1">BLF_Eptnil</strain>
        <tissue evidence="1">Kidney</tissue>
    </source>
</reference>
<comment type="caution">
    <text evidence="1">The sequence shown here is derived from an EMBL/GenBank/DDBJ whole genome shotgun (WGS) entry which is preliminary data.</text>
</comment>